<evidence type="ECO:0000256" key="7">
    <source>
        <dbReference type="SAM" id="Phobius"/>
    </source>
</evidence>
<keyword evidence="10" id="KW-1185">Reference proteome</keyword>
<evidence type="ECO:0000256" key="1">
    <source>
        <dbReference type="ARBA" id="ARBA00004651"/>
    </source>
</evidence>
<dbReference type="EMBL" id="CP094669">
    <property type="protein sequence ID" value="UOG73079.1"/>
    <property type="molecule type" value="Genomic_DNA"/>
</dbReference>
<dbReference type="InterPro" id="IPR007353">
    <property type="entry name" value="DUF421"/>
</dbReference>
<keyword evidence="3" id="KW-1003">Cell membrane</keyword>
<proteinExistence type="inferred from homology"/>
<keyword evidence="6 7" id="KW-0472">Membrane</keyword>
<dbReference type="PANTHER" id="PTHR34582:SF6">
    <property type="entry name" value="UPF0702 TRANSMEMBRANE PROTEIN YCAP"/>
    <property type="match status" value="1"/>
</dbReference>
<comment type="subcellular location">
    <subcellularLocation>
        <location evidence="1">Cell membrane</location>
        <topology evidence="1">Multi-pass membrane protein</topology>
    </subcellularLocation>
</comment>
<feature type="transmembrane region" description="Helical" evidence="7">
    <location>
        <begin position="20"/>
        <end position="39"/>
    </location>
</feature>
<evidence type="ECO:0000256" key="5">
    <source>
        <dbReference type="ARBA" id="ARBA00022989"/>
    </source>
</evidence>
<dbReference type="Pfam" id="PF04239">
    <property type="entry name" value="DUF421"/>
    <property type="match status" value="1"/>
</dbReference>
<feature type="domain" description="YetF C-terminal" evidence="8">
    <location>
        <begin position="98"/>
        <end position="168"/>
    </location>
</feature>
<comment type="similarity">
    <text evidence="2">Belongs to the UPF0702 family.</text>
</comment>
<dbReference type="PANTHER" id="PTHR34582">
    <property type="entry name" value="UPF0702 TRANSMEMBRANE PROTEIN YCAP"/>
    <property type="match status" value="1"/>
</dbReference>
<accession>A0ABY4CVS0</accession>
<reference evidence="9 10" key="1">
    <citation type="submission" date="2022-03" db="EMBL/GenBank/DDBJ databases">
        <title>Hymenobactersp. isolated from the air.</title>
        <authorList>
            <person name="Won M."/>
            <person name="Kwon S.-W."/>
        </authorList>
    </citation>
    <scope>NUCLEOTIDE SEQUENCE [LARGE SCALE GENOMIC DNA]</scope>
    <source>
        <strain evidence="9 10">KACC 21982</strain>
    </source>
</reference>
<evidence type="ECO:0000256" key="4">
    <source>
        <dbReference type="ARBA" id="ARBA00022692"/>
    </source>
</evidence>
<evidence type="ECO:0000313" key="10">
    <source>
        <dbReference type="Proteomes" id="UP000831113"/>
    </source>
</evidence>
<dbReference type="InterPro" id="IPR023090">
    <property type="entry name" value="UPF0702_alpha/beta_dom_sf"/>
</dbReference>
<evidence type="ECO:0000259" key="8">
    <source>
        <dbReference type="Pfam" id="PF04239"/>
    </source>
</evidence>
<evidence type="ECO:0000256" key="3">
    <source>
        <dbReference type="ARBA" id="ARBA00022475"/>
    </source>
</evidence>
<protein>
    <submittedName>
        <fullName evidence="9">DUF421 domain-containing protein</fullName>
    </submittedName>
</protein>
<name>A0ABY4CVS0_9BACT</name>
<dbReference type="RefSeq" id="WP_243794900.1">
    <property type="nucleotide sequence ID" value="NZ_CP094669.1"/>
</dbReference>
<dbReference type="Gene3D" id="3.30.240.20">
    <property type="entry name" value="bsu07140 like domains"/>
    <property type="match status" value="1"/>
</dbReference>
<gene>
    <name evidence="9" type="ORF">MTX78_13190</name>
</gene>
<evidence type="ECO:0000256" key="2">
    <source>
        <dbReference type="ARBA" id="ARBA00006448"/>
    </source>
</evidence>
<keyword evidence="5 7" id="KW-1133">Transmembrane helix</keyword>
<dbReference type="Proteomes" id="UP000831113">
    <property type="component" value="Chromosome"/>
</dbReference>
<evidence type="ECO:0000256" key="6">
    <source>
        <dbReference type="ARBA" id="ARBA00023136"/>
    </source>
</evidence>
<sequence>MNTSFFVDLLGLHADASSITTAQVAVRAVLVFCAALAMLRVAGPRTFGRDMAFDLVLKITLGSLLSRAVMAASPLGSTLLACAIFVGLHRLLATVAYHYNWFDWLIKGKSTLLAEEGQLLREKMRESEITEKELLEGLRESASVSSVDQIEALHLERSGKFSVIKKQEN</sequence>
<organism evidence="9 10">
    <name type="scientific">Hymenobacter tibetensis</name>
    <dbReference type="NCBI Taxonomy" id="497967"/>
    <lineage>
        <taxon>Bacteria</taxon>
        <taxon>Pseudomonadati</taxon>
        <taxon>Bacteroidota</taxon>
        <taxon>Cytophagia</taxon>
        <taxon>Cytophagales</taxon>
        <taxon>Hymenobacteraceae</taxon>
        <taxon>Hymenobacter</taxon>
    </lineage>
</organism>
<keyword evidence="4 7" id="KW-0812">Transmembrane</keyword>
<evidence type="ECO:0000313" key="9">
    <source>
        <dbReference type="EMBL" id="UOG73079.1"/>
    </source>
</evidence>